<protein>
    <recommendedName>
        <fullName evidence="1">Major vault protein shoulder domain-containing protein</fullName>
    </recommendedName>
</protein>
<reference evidence="2" key="1">
    <citation type="journal article" date="2015" name="PeerJ">
        <title>First genomic representation of candidate bacterial phylum KSB3 points to enhanced environmental sensing as a trigger of wastewater bulking.</title>
        <authorList>
            <person name="Sekiguchi Y."/>
            <person name="Ohashi A."/>
            <person name="Parks D.H."/>
            <person name="Yamauchi T."/>
            <person name="Tyson G.W."/>
            <person name="Hugenholtz P."/>
        </authorList>
    </citation>
    <scope>NUCLEOTIDE SEQUENCE [LARGE SCALE GENOMIC DNA]</scope>
</reference>
<dbReference type="HOGENOM" id="CLU_342173_0_0_0"/>
<evidence type="ECO:0000313" key="3">
    <source>
        <dbReference type="Proteomes" id="UP000030700"/>
    </source>
</evidence>
<keyword evidence="3" id="KW-1185">Reference proteome</keyword>
<dbReference type="Gene3D" id="3.30.479.30">
    <property type="entry name" value="Band 7 domain"/>
    <property type="match status" value="1"/>
</dbReference>
<evidence type="ECO:0000313" key="2">
    <source>
        <dbReference type="EMBL" id="GAK49920.1"/>
    </source>
</evidence>
<dbReference type="AlphaFoldDB" id="A0A0S6VRQ0"/>
<feature type="domain" description="Major vault protein shoulder" evidence="1">
    <location>
        <begin position="514"/>
        <end position="624"/>
    </location>
</feature>
<dbReference type="InterPro" id="IPR036013">
    <property type="entry name" value="Band_7/SPFH_dom_sf"/>
</dbReference>
<dbReference type="Proteomes" id="UP000030700">
    <property type="component" value="Unassembled WGS sequence"/>
</dbReference>
<dbReference type="PANTHER" id="PTHR14165:SF7">
    <property type="entry name" value="MAJOR VAULT PROTEIN"/>
    <property type="match status" value="1"/>
</dbReference>
<accession>A0A0S6VRQ0</accession>
<dbReference type="GO" id="GO:0005737">
    <property type="term" value="C:cytoplasm"/>
    <property type="evidence" value="ECO:0007669"/>
    <property type="project" value="TreeGrafter"/>
</dbReference>
<dbReference type="PANTHER" id="PTHR14165">
    <property type="entry name" value="MAJOR VAULT PROTEIN"/>
    <property type="match status" value="1"/>
</dbReference>
<dbReference type="STRING" id="1499966.U14_01144"/>
<organism evidence="2">
    <name type="scientific">Candidatus Moduliflexus flocculans</name>
    <dbReference type="NCBI Taxonomy" id="1499966"/>
    <lineage>
        <taxon>Bacteria</taxon>
        <taxon>Candidatus Moduliflexota</taxon>
        <taxon>Candidatus Moduliflexia</taxon>
        <taxon>Candidatus Moduliflexales</taxon>
        <taxon>Candidatus Moduliflexaceae</taxon>
    </lineage>
</organism>
<dbReference type="InterPro" id="IPR039059">
    <property type="entry name" value="MVP"/>
</dbReference>
<proteinExistence type="predicted"/>
<evidence type="ECO:0000259" key="1">
    <source>
        <dbReference type="Pfam" id="PF11978"/>
    </source>
</evidence>
<dbReference type="Pfam" id="PF11978">
    <property type="entry name" value="MVP_shoulder"/>
    <property type="match status" value="1"/>
</dbReference>
<dbReference type="InterPro" id="IPR021870">
    <property type="entry name" value="MVP_shoulder"/>
</dbReference>
<gene>
    <name evidence="2" type="ORF">U14_01144</name>
</gene>
<dbReference type="Gene3D" id="2.30.30.570">
    <property type="match status" value="1"/>
</dbReference>
<name>A0A0S6VRQ0_9BACT</name>
<dbReference type="EMBL" id="DF820455">
    <property type="protein sequence ID" value="GAK49920.1"/>
    <property type="molecule type" value="Genomic_DNA"/>
</dbReference>
<sequence length="828" mass="92633">MPDDTRRERDLILAPNEHAFILDETKGNIVNYVGPHKTSLANTDQPVVFNSNTKRFERCLLEKAIQLFAIAPEGWYVMLKNPAKDGKPPTPGTANSLPPLDIGRKVNIPGPVAFAPWPGQMVRVIQGHHLRSNQYLIVRVYDEEAARVNWTNAVMKPAAPEDAAEAKPENNIPDLTLGKLLVIKGTEVSFYIPPTGVEVVLEPHNKEYVREAVTLERLEYCILLDEDGNKRFIKGPAVVFPKPTETFINKDGSRKFRAIELSEIIGLYIKVIAPYEDNGKTYEVGDELFITGKDQMIYFPRPEHAIIRYGEQEVHYSAAIPAGEARYVLNRSNGQIRLVKGPCMLLPDPRKEVIVRRVIDPKLVEIWFPGNDEALEYNRRLMEMTRKEKGEEFVSERALKAALPAAAATMGMTEEAAPAAPSAEFAGDAFKRKQKYTPPRTITLDTRYEGAVAINVWTGYAVLAVNKTGERKVIVGPKTYLLEYDEILEIMKLSTGTPKQDERLLKTVYLRVLHNKVSDVIDAETSDLCPVKMRVSYRVNFEGEPEKWFNVENYVKFLTDHTRSMLRNAIKRHGIEAFYSKSIQIIRDTIIGASSDGGKRPGLTFEENGMRIYDVEVLDVTIGDETISNLLVQSQHSAVQQTLELAAEQRAFEVHQQKEAIRQNIAKTDAETQQLFLDLQMAEAAKRLQLKLAQIAADAEADQRKLDAQLAQQQGLDTVNKAELARQDAKLTLEISIMERRQRQRLDELKAEVEAVVSKAQAVSPQLIAALQSFSEKALAERVAESMSPLAILGGKSVAEVFAQLVKGTILEQALAPSPLPDAAPKKK</sequence>